<accession>A0A2P2KMY1</accession>
<sequence>MFFSCDKIIFSFTASSLLDICCCFWERLEVESTSFTSCCLHSKDRSERENPKLMMGLIDKVSARGLVGLRVELQLLHEAYSWICVGFNFGFLERSEPSKPSEERQWRKLENRR</sequence>
<name>A0A2P2KMY1_RHIMU</name>
<reference evidence="1" key="1">
    <citation type="submission" date="2018-02" db="EMBL/GenBank/DDBJ databases">
        <title>Rhizophora mucronata_Transcriptome.</title>
        <authorList>
            <person name="Meera S.P."/>
            <person name="Sreeshan A."/>
            <person name="Augustine A."/>
        </authorList>
    </citation>
    <scope>NUCLEOTIDE SEQUENCE</scope>
    <source>
        <tissue evidence="1">Leaf</tissue>
    </source>
</reference>
<protein>
    <submittedName>
        <fullName evidence="1">Uncharacterized protein LOC107462051 isoform X2</fullName>
    </submittedName>
</protein>
<evidence type="ECO:0000313" key="1">
    <source>
        <dbReference type="EMBL" id="MBX07088.1"/>
    </source>
</evidence>
<proteinExistence type="predicted"/>
<dbReference type="EMBL" id="GGEC01026604">
    <property type="protein sequence ID" value="MBX07088.1"/>
    <property type="molecule type" value="Transcribed_RNA"/>
</dbReference>
<organism evidence="1">
    <name type="scientific">Rhizophora mucronata</name>
    <name type="common">Asiatic mangrove</name>
    <dbReference type="NCBI Taxonomy" id="61149"/>
    <lineage>
        <taxon>Eukaryota</taxon>
        <taxon>Viridiplantae</taxon>
        <taxon>Streptophyta</taxon>
        <taxon>Embryophyta</taxon>
        <taxon>Tracheophyta</taxon>
        <taxon>Spermatophyta</taxon>
        <taxon>Magnoliopsida</taxon>
        <taxon>eudicotyledons</taxon>
        <taxon>Gunneridae</taxon>
        <taxon>Pentapetalae</taxon>
        <taxon>rosids</taxon>
        <taxon>fabids</taxon>
        <taxon>Malpighiales</taxon>
        <taxon>Rhizophoraceae</taxon>
        <taxon>Rhizophora</taxon>
    </lineage>
</organism>
<dbReference type="AlphaFoldDB" id="A0A2P2KMY1"/>